<proteinExistence type="inferred from homology"/>
<protein>
    <recommendedName>
        <fullName evidence="6">Proteasome subunit alpha type</fullName>
    </recommendedName>
</protein>
<dbReference type="InterPro" id="IPR000426">
    <property type="entry name" value="Proteasome_asu_N"/>
</dbReference>
<evidence type="ECO:0000256" key="3">
    <source>
        <dbReference type="ARBA" id="ARBA00022942"/>
    </source>
</evidence>
<dbReference type="SMART" id="SM00948">
    <property type="entry name" value="Proteasome_A_N"/>
    <property type="match status" value="1"/>
</dbReference>
<dbReference type="EMBL" id="KZ155832">
    <property type="protein sequence ID" value="OUS43199.1"/>
    <property type="molecule type" value="Genomic_DNA"/>
</dbReference>
<comment type="subcellular location">
    <subcellularLocation>
        <location evidence="6">Cytoplasm</location>
    </subcellularLocation>
    <subcellularLocation>
        <location evidence="6">Nucleus</location>
    </subcellularLocation>
</comment>
<dbReference type="eggNOG" id="KOG0184">
    <property type="taxonomic scope" value="Eukaryota"/>
</dbReference>
<dbReference type="InterPro" id="IPR029055">
    <property type="entry name" value="Ntn_hydrolases_N"/>
</dbReference>
<dbReference type="SUPFAM" id="SSF56235">
    <property type="entry name" value="N-terminal nucleophile aminohydrolases (Ntn hydrolases)"/>
    <property type="match status" value="1"/>
</dbReference>
<dbReference type="GO" id="GO:0019773">
    <property type="term" value="C:proteasome core complex, alpha-subunit complex"/>
    <property type="evidence" value="ECO:0007669"/>
    <property type="project" value="UniProtKB-UniRule"/>
</dbReference>
<dbReference type="InterPro" id="IPR050115">
    <property type="entry name" value="Proteasome_alpha"/>
</dbReference>
<dbReference type="GO" id="GO:0005737">
    <property type="term" value="C:cytoplasm"/>
    <property type="evidence" value="ECO:0007669"/>
    <property type="project" value="UniProtKB-SubCell"/>
</dbReference>
<evidence type="ECO:0000256" key="4">
    <source>
        <dbReference type="ARBA" id="ARBA00023242"/>
    </source>
</evidence>
<dbReference type="GO" id="GO:0016787">
    <property type="term" value="F:hydrolase activity"/>
    <property type="evidence" value="ECO:0007669"/>
    <property type="project" value="UniProtKB-KW"/>
</dbReference>
<dbReference type="Gene3D" id="3.60.20.10">
    <property type="entry name" value="Glutamine Phosphoribosylpyrophosphate, subunit 1, domain 1"/>
    <property type="match status" value="1"/>
</dbReference>
<keyword evidence="8" id="KW-0378">Hydrolase</keyword>
<dbReference type="GO" id="GO:0005634">
    <property type="term" value="C:nucleus"/>
    <property type="evidence" value="ECO:0007669"/>
    <property type="project" value="UniProtKB-SubCell"/>
</dbReference>
<reference evidence="8" key="1">
    <citation type="submission" date="2017-04" db="EMBL/GenBank/DDBJ databases">
        <title>Population genomics of picophytoplankton unveils novel chromosome hypervariability.</title>
        <authorList>
            <consortium name="DOE Joint Genome Institute"/>
            <person name="Blanc-Mathieu R."/>
            <person name="Krasovec M."/>
            <person name="Hebrard M."/>
            <person name="Yau S."/>
            <person name="Desgranges E."/>
            <person name="Martin J."/>
            <person name="Schackwitz W."/>
            <person name="Kuo A."/>
            <person name="Salin G."/>
            <person name="Donnadieu C."/>
            <person name="Desdevises Y."/>
            <person name="Sanchez-Ferandin S."/>
            <person name="Moreau H."/>
            <person name="Rivals E."/>
            <person name="Grigoriev I.V."/>
            <person name="Grimsley N."/>
            <person name="Eyre-Walker A."/>
            <person name="Piganeau G."/>
        </authorList>
    </citation>
    <scope>NUCLEOTIDE SEQUENCE [LARGE SCALE GENOMIC DNA]</scope>
    <source>
        <strain evidence="8">RCC 1115</strain>
    </source>
</reference>
<dbReference type="InterPro" id="IPR023332">
    <property type="entry name" value="Proteasome_alpha-type"/>
</dbReference>
<name>A0A1Y5I104_OSTTA</name>
<dbReference type="Proteomes" id="UP000195557">
    <property type="component" value="Unassembled WGS sequence"/>
</dbReference>
<dbReference type="Pfam" id="PF10584">
    <property type="entry name" value="Proteasome_A_N"/>
    <property type="match status" value="1"/>
</dbReference>
<comment type="subunit">
    <text evidence="6">The 20S proteasome core is composed of 28 subunits that are arranged in four stacked rings, resulting in a barrel-shaped structure. The two end rings are each formed by seven alpha subunits, and the two central rings are each formed by seven beta subunits.</text>
</comment>
<dbReference type="PANTHER" id="PTHR11599">
    <property type="entry name" value="PROTEASOME SUBUNIT ALPHA/BETA"/>
    <property type="match status" value="1"/>
</dbReference>
<feature type="domain" description="Proteasome alpha-type subunits" evidence="7">
    <location>
        <begin position="8"/>
        <end position="30"/>
    </location>
</feature>
<evidence type="ECO:0000313" key="8">
    <source>
        <dbReference type="EMBL" id="OUS43199.1"/>
    </source>
</evidence>
<accession>A0A1Y5I104</accession>
<evidence type="ECO:0000259" key="7">
    <source>
        <dbReference type="PROSITE" id="PS00388"/>
    </source>
</evidence>
<keyword evidence="2 6" id="KW-0963">Cytoplasm</keyword>
<dbReference type="AlphaFoldDB" id="A0A1Y5I104"/>
<dbReference type="GO" id="GO:0006511">
    <property type="term" value="P:ubiquitin-dependent protein catabolic process"/>
    <property type="evidence" value="ECO:0007669"/>
    <property type="project" value="InterPro"/>
</dbReference>
<evidence type="ECO:0000256" key="5">
    <source>
        <dbReference type="PROSITE-ProRule" id="PRU00808"/>
    </source>
</evidence>
<comment type="similarity">
    <text evidence="5 6">Belongs to the peptidase T1A family.</text>
</comment>
<evidence type="ECO:0000256" key="6">
    <source>
        <dbReference type="RuleBase" id="RU000551"/>
    </source>
</evidence>
<dbReference type="InterPro" id="IPR001353">
    <property type="entry name" value="Proteasome_sua/b"/>
</dbReference>
<comment type="function">
    <text evidence="1">The proteasome is a multicatalytic proteinase complex which is characterized by its ability to cleave peptides with Arg, Phe, Tyr, Leu, and Glu adjacent to the leaving group at neutral or slightly basic pH. The proteasome has an ATP-dependent proteolytic activity.</text>
</comment>
<gene>
    <name evidence="8" type="ORF">BE221DRAFT_194602</name>
</gene>
<evidence type="ECO:0000256" key="1">
    <source>
        <dbReference type="ARBA" id="ARBA00002000"/>
    </source>
</evidence>
<dbReference type="PROSITE" id="PS00388">
    <property type="entry name" value="PROTEASOME_ALPHA_1"/>
    <property type="match status" value="1"/>
</dbReference>
<dbReference type="Pfam" id="PF00227">
    <property type="entry name" value="Proteasome"/>
    <property type="match status" value="1"/>
</dbReference>
<dbReference type="FunFam" id="3.60.20.10:FF:000007">
    <property type="entry name" value="Proteasome subunit alpha type"/>
    <property type="match status" value="1"/>
</dbReference>
<dbReference type="PROSITE" id="PS51475">
    <property type="entry name" value="PROTEASOME_ALPHA_2"/>
    <property type="match status" value="1"/>
</dbReference>
<sequence length="249" mass="26880">MSGIGSGYDLSTTTYSPDGRVFQVEYAGKAVDAGGLTVGVKCVDGVVIACEKLVPSKLHKPGTNRRTRAVARHAGVGGSGYTPDLAAVADRARAECANYKSFYGDAIPGKVLAERMAHYYHLFTLYWSVRPFGCSTLLGCKDFDGYHLYLVEQNGECAKMRGACIGKGKNAAKTEVEKLNLNEITCAEAVKELARIVYATHDVKDKEFECEMSWVCDASDGEFVRVPEDIAEPAREAARVAAQGDAMES</sequence>
<evidence type="ECO:0000256" key="2">
    <source>
        <dbReference type="ARBA" id="ARBA00022490"/>
    </source>
</evidence>
<keyword evidence="4 6" id="KW-0539">Nucleus</keyword>
<keyword evidence="3 5" id="KW-0647">Proteasome</keyword>
<organism evidence="8">
    <name type="scientific">Ostreococcus tauri</name>
    <name type="common">Marine green alga</name>
    <dbReference type="NCBI Taxonomy" id="70448"/>
    <lineage>
        <taxon>Eukaryota</taxon>
        <taxon>Viridiplantae</taxon>
        <taxon>Chlorophyta</taxon>
        <taxon>Mamiellophyceae</taxon>
        <taxon>Mamiellales</taxon>
        <taxon>Bathycoccaceae</taxon>
        <taxon>Ostreococcus</taxon>
    </lineage>
</organism>